<proteinExistence type="predicted"/>
<name>A4BQB3_9GAMM</name>
<protein>
    <submittedName>
        <fullName evidence="1">Uncharacterized protein</fullName>
    </submittedName>
</protein>
<keyword evidence="2" id="KW-1185">Reference proteome</keyword>
<dbReference type="Proteomes" id="UP000003374">
    <property type="component" value="Unassembled WGS sequence"/>
</dbReference>
<dbReference type="EMBL" id="AAOF01000004">
    <property type="protein sequence ID" value="EAR22268.1"/>
    <property type="molecule type" value="Genomic_DNA"/>
</dbReference>
<organism evidence="1 2">
    <name type="scientific">Nitrococcus mobilis Nb-231</name>
    <dbReference type="NCBI Taxonomy" id="314278"/>
    <lineage>
        <taxon>Bacteria</taxon>
        <taxon>Pseudomonadati</taxon>
        <taxon>Pseudomonadota</taxon>
        <taxon>Gammaproteobacteria</taxon>
        <taxon>Chromatiales</taxon>
        <taxon>Ectothiorhodospiraceae</taxon>
        <taxon>Nitrococcus</taxon>
    </lineage>
</organism>
<reference evidence="1 2" key="1">
    <citation type="submission" date="2006-02" db="EMBL/GenBank/DDBJ databases">
        <authorList>
            <person name="Waterbury J."/>
            <person name="Ferriera S."/>
            <person name="Johnson J."/>
            <person name="Kravitz S."/>
            <person name="Halpern A."/>
            <person name="Remington K."/>
            <person name="Beeson K."/>
            <person name="Tran B."/>
            <person name="Rogers Y.-H."/>
            <person name="Friedman R."/>
            <person name="Venter J.C."/>
        </authorList>
    </citation>
    <scope>NUCLEOTIDE SEQUENCE [LARGE SCALE GENOMIC DNA]</scope>
    <source>
        <strain evidence="1 2">Nb-231</strain>
    </source>
</reference>
<comment type="caution">
    <text evidence="1">The sequence shown here is derived from an EMBL/GenBank/DDBJ whole genome shotgun (WGS) entry which is preliminary data.</text>
</comment>
<dbReference type="STRING" id="314278.NB231_05145"/>
<gene>
    <name evidence="1" type="ORF">NB231_05145</name>
</gene>
<evidence type="ECO:0000313" key="2">
    <source>
        <dbReference type="Proteomes" id="UP000003374"/>
    </source>
</evidence>
<dbReference type="AlphaFoldDB" id="A4BQB3"/>
<sequence length="35" mass="3875">MALRWRVIGWLLVIELVLGQNLIVRFLGAISGPVA</sequence>
<accession>A4BQB3</accession>
<dbReference type="HOGENOM" id="CLU_3366080_0_0_6"/>
<evidence type="ECO:0000313" key="1">
    <source>
        <dbReference type="EMBL" id="EAR22268.1"/>
    </source>
</evidence>